<gene>
    <name evidence="7" type="ORF">C4K68_12045</name>
</gene>
<dbReference type="Proteomes" id="UP000238196">
    <property type="component" value="Unassembled WGS sequence"/>
</dbReference>
<reference evidence="7 8" key="1">
    <citation type="submission" date="2018-02" db="EMBL/GenBank/DDBJ databases">
        <title>novel marine gammaproteobacteria from coastal saline agro ecosystem.</title>
        <authorList>
            <person name="Krishnan R."/>
            <person name="Ramesh Kumar N."/>
        </authorList>
    </citation>
    <scope>NUCLEOTIDE SEQUENCE [LARGE SCALE GENOMIC DNA]</scope>
    <source>
        <strain evidence="7 8">228</strain>
    </source>
</reference>
<dbReference type="GO" id="GO:0005886">
    <property type="term" value="C:plasma membrane"/>
    <property type="evidence" value="ECO:0007669"/>
    <property type="project" value="UniProtKB-SubCell"/>
</dbReference>
<evidence type="ECO:0000256" key="3">
    <source>
        <dbReference type="ARBA" id="ARBA00022692"/>
    </source>
</evidence>
<feature type="transmembrane region" description="Helical" evidence="6">
    <location>
        <begin position="279"/>
        <end position="297"/>
    </location>
</feature>
<evidence type="ECO:0000256" key="6">
    <source>
        <dbReference type="SAM" id="Phobius"/>
    </source>
</evidence>
<feature type="transmembrane region" description="Helical" evidence="6">
    <location>
        <begin position="214"/>
        <end position="235"/>
    </location>
</feature>
<feature type="transmembrane region" description="Helical" evidence="6">
    <location>
        <begin position="36"/>
        <end position="55"/>
    </location>
</feature>
<dbReference type="Pfam" id="PF03706">
    <property type="entry name" value="LPG_synthase_TM"/>
    <property type="match status" value="1"/>
</dbReference>
<name>A0A2S5KRI5_9PROT</name>
<sequence>MKQIMQWCLAIALCLGLILWVQYDLGWNRVLAAWQLLPAAQVGVFVCLTLLSYLLRAYRVFYLLGRAAAHPFPPYIRINFLHNALNILIPMRLGEASFPVLMKRTFAMPYSQSSVGLLWLRLMDLHWLLLLLSLMLCISFGWIFTLLPVALLMTPLLALHLLHKHRNQLMSSDLPGSSLRRLVVRLLSYPVPSNAQLTQLYLMTAGLWSLKLAVLTLLMLSFVPIAPLQCLLAVISADISSVLPIHGLGGSGTFEAAMVFALAPFGVATSTTLLAAVNVHIYMLSVILLTVPIALLISPTASRTVKIHP</sequence>
<evidence type="ECO:0008006" key="9">
    <source>
        <dbReference type="Google" id="ProtNLM"/>
    </source>
</evidence>
<evidence type="ECO:0000256" key="4">
    <source>
        <dbReference type="ARBA" id="ARBA00022989"/>
    </source>
</evidence>
<proteinExistence type="predicted"/>
<dbReference type="OrthoDB" id="421014at2"/>
<keyword evidence="2" id="KW-1003">Cell membrane</keyword>
<keyword evidence="3 6" id="KW-0812">Transmembrane</keyword>
<comment type="subcellular location">
    <subcellularLocation>
        <location evidence="1">Cell membrane</location>
        <topology evidence="1">Multi-pass membrane protein</topology>
    </subcellularLocation>
</comment>
<dbReference type="AlphaFoldDB" id="A0A2S5KRI5"/>
<evidence type="ECO:0000256" key="1">
    <source>
        <dbReference type="ARBA" id="ARBA00004651"/>
    </source>
</evidence>
<dbReference type="EMBL" id="PRLP01000035">
    <property type="protein sequence ID" value="PPC77139.1"/>
    <property type="molecule type" value="Genomic_DNA"/>
</dbReference>
<evidence type="ECO:0000313" key="7">
    <source>
        <dbReference type="EMBL" id="PPC77139.1"/>
    </source>
</evidence>
<keyword evidence="5 6" id="KW-0472">Membrane</keyword>
<evidence type="ECO:0000256" key="2">
    <source>
        <dbReference type="ARBA" id="ARBA00022475"/>
    </source>
</evidence>
<keyword evidence="4 6" id="KW-1133">Transmembrane helix</keyword>
<evidence type="ECO:0000313" key="8">
    <source>
        <dbReference type="Proteomes" id="UP000238196"/>
    </source>
</evidence>
<evidence type="ECO:0000256" key="5">
    <source>
        <dbReference type="ARBA" id="ARBA00023136"/>
    </source>
</evidence>
<comment type="caution">
    <text evidence="7">The sequence shown here is derived from an EMBL/GenBank/DDBJ whole genome shotgun (WGS) entry which is preliminary data.</text>
</comment>
<organism evidence="7 8">
    <name type="scientific">Proteobacteria bacterium 228</name>
    <dbReference type="NCBI Taxonomy" id="2083153"/>
    <lineage>
        <taxon>Bacteria</taxon>
        <taxon>Pseudomonadati</taxon>
        <taxon>Pseudomonadota</taxon>
    </lineage>
</organism>
<protein>
    <recommendedName>
        <fullName evidence="9">Lysylphosphatidylglycerol synthetase family protein</fullName>
    </recommendedName>
</protein>
<dbReference type="InterPro" id="IPR022791">
    <property type="entry name" value="L-PG_synthase/AglD"/>
</dbReference>
<feature type="transmembrane region" description="Helical" evidence="6">
    <location>
        <begin position="247"/>
        <end position="267"/>
    </location>
</feature>
<accession>A0A2S5KRI5</accession>